<dbReference type="Proteomes" id="UP000651208">
    <property type="component" value="Unassembled WGS sequence"/>
</dbReference>
<organism evidence="2 3">
    <name type="scientific">Frischella japonica</name>
    <dbReference type="NCBI Taxonomy" id="2741544"/>
    <lineage>
        <taxon>Bacteria</taxon>
        <taxon>Pseudomonadati</taxon>
        <taxon>Pseudomonadota</taxon>
        <taxon>Gammaproteobacteria</taxon>
        <taxon>Orbales</taxon>
        <taxon>Orbaceae</taxon>
        <taxon>Frischella</taxon>
    </lineage>
</organism>
<name>A0ABR7QUS0_9GAMM</name>
<accession>A0ABR7QUS0</accession>
<keyword evidence="3" id="KW-1185">Reference proteome</keyword>
<feature type="region of interest" description="Disordered" evidence="1">
    <location>
        <begin position="103"/>
        <end position="137"/>
    </location>
</feature>
<evidence type="ECO:0008006" key="4">
    <source>
        <dbReference type="Google" id="ProtNLM"/>
    </source>
</evidence>
<gene>
    <name evidence="2" type="ORF">FcAc13_00150</name>
</gene>
<feature type="compositionally biased region" description="Basic and acidic residues" evidence="1">
    <location>
        <begin position="112"/>
        <end position="125"/>
    </location>
</feature>
<evidence type="ECO:0000313" key="3">
    <source>
        <dbReference type="Proteomes" id="UP000651208"/>
    </source>
</evidence>
<protein>
    <recommendedName>
        <fullName evidence="4">Peptidoglycan binding-like domain-containing protein</fullName>
    </recommendedName>
</protein>
<dbReference type="EMBL" id="JABURY010000001">
    <property type="protein sequence ID" value="MBC9129723.1"/>
    <property type="molecule type" value="Genomic_DNA"/>
</dbReference>
<proteinExistence type="predicted"/>
<dbReference type="RefSeq" id="WP_187754193.1">
    <property type="nucleotide sequence ID" value="NZ_JABURY010000001.1"/>
</dbReference>
<feature type="region of interest" description="Disordered" evidence="1">
    <location>
        <begin position="1"/>
        <end position="21"/>
    </location>
</feature>
<reference evidence="2 3" key="1">
    <citation type="submission" date="2020-06" db="EMBL/GenBank/DDBJ databases">
        <title>Frischella cerana isolated from Apis cerana gut homogenate.</title>
        <authorList>
            <person name="Wolter L.A."/>
            <person name="Suenami S."/>
            <person name="Miyazaki R."/>
        </authorList>
    </citation>
    <scope>NUCLEOTIDE SEQUENCE [LARGE SCALE GENOMIC DNA]</scope>
    <source>
        <strain evidence="2 3">Ac13</strain>
    </source>
</reference>
<evidence type="ECO:0000256" key="1">
    <source>
        <dbReference type="SAM" id="MobiDB-lite"/>
    </source>
</evidence>
<comment type="caution">
    <text evidence="2">The sequence shown here is derived from an EMBL/GenBank/DDBJ whole genome shotgun (WGS) entry which is preliminary data.</text>
</comment>
<feature type="compositionally biased region" description="Polar residues" evidence="1">
    <location>
        <begin position="126"/>
        <end position="137"/>
    </location>
</feature>
<sequence length="256" mass="29603">MYAELNTEGKRPEWEELNSEMTDDAENYLGYIKNGDEAKRDAYVSKLDASQQESTKQSLEQQRKDYQSFLKDDKAESKKKLIIWENAKEKATKMLRWDGVAKGLTKQSQKTKQSDTEKDKAEDSSKQQAETSSTPATLSQNGRVWFMHPISRINFFSDNKVLFQKGDKDEIIREINIRLVGFGGNVPTDEFTERTENMIKQFQRDYLKDEETEVINMQVIKAIDKFQEEYPIETFFAQSVEQVNGASMQTLITTKG</sequence>
<evidence type="ECO:0000313" key="2">
    <source>
        <dbReference type="EMBL" id="MBC9129723.1"/>
    </source>
</evidence>